<keyword evidence="1" id="KW-0812">Transmembrane</keyword>
<name>A0A7T0C3E9_9BACT</name>
<feature type="transmembrane region" description="Helical" evidence="1">
    <location>
        <begin position="523"/>
        <end position="546"/>
    </location>
</feature>
<dbReference type="InterPro" id="IPR001036">
    <property type="entry name" value="Acrflvin-R"/>
</dbReference>
<feature type="transmembrane region" description="Helical" evidence="1">
    <location>
        <begin position="879"/>
        <end position="898"/>
    </location>
</feature>
<feature type="transmembrane region" description="Helical" evidence="1">
    <location>
        <begin position="333"/>
        <end position="352"/>
    </location>
</feature>
<sequence length="1041" mass="113228">MHGMGNSLTALGVRRPVLIAVVNLLIMLAGLGSIMGVDVRELPDVDRPIVSVRAIYEGASPETMDTEVTSILEGAVARVSGVKSIESSSEENNMRMRAEFDPGYDLNDAASDVREAVNRVQRELPDDIEQLVVLKADDDADPIVQISAYSNTLSKQGLANRIEKDVAPELLSIPGVADVRLDGDQPQVMRVLLDPARLAGYHLSASDVVAILREASFDVPAGSYESEDQELIVRAYASVVDPDKIKRLHIKDNIRIEDIGDVFFAPMEAESYSLLNGRLVIGMGVVRQAGSNTIEISSEVAKRIEKINQRSRDFTLVITSDDAIYIRGALKEVMLTLGFSIVIVLIVIAVFLGQWRAVLIPAVTMPISLIGTIAAIWLFGFSINLLTLLALVLATGLIVDDAIVVLENIQRRRSEGLGGMAAAVLGTRQVFFAVIATTVTLVSVFVPIAFLPGETGRMFREFGLVLAIAVIISSFVAVTLCPMMASRLPEMSRRNFLKAAFTNSMNAIGRVLSRIYLTTLSGLLSWSFLAVPIALSIVGVGVLGFLQLNHELLPREDRGTLRVLLTGPDGASLAYSDRQSRKVEAVLRSYQEEGIVLDIYTIVGRWDKNRTYTMATLKNWEDRNISQMELAKDINKALSDLPGAQVRIFQDNSLNIRGAGSGLEIALVGNDYQELSKAADMFSEALLKKIPEIEDVRIQFDTSQPELSFNIDREKARDLDVPMERISETLKVMVDKFELIDLSIADQAVPIMVGSSLGAINDPGDLLNIFVTNTRDELVPLSAMIEVHEKGVAAELDRHAQRRAIELDLGIPPGTALSKTLAQVQALAHELLPANVNILLLGEAATLEETSYEVAVTFLIALAVVLLVLAAQFESFGSALIVIFTVPFGLAAAIFALLQTGQSINLYSQIGLVMLVGLMTKNAILLIEFMDQMRDEGMNVRDAIMEGARVRLRPVTMTVLSTVLGSLPLILSEGPGAEARQAIGWVVFGGLGFSALFTLYLAPVGYYWIAPFIKPRSHAGQELDAQLRKAESKGVALEEAL</sequence>
<dbReference type="KEGG" id="nva:G3M78_10545"/>
<reference evidence="3" key="1">
    <citation type="submission" date="2020-02" db="EMBL/GenBank/DDBJ databases">
        <title>Genomic and physiological characterization of two novel Nitrospinaceae genera.</title>
        <authorList>
            <person name="Mueller A.J."/>
            <person name="Jung M.-Y."/>
            <person name="Strachan C.R."/>
            <person name="Herbold C.W."/>
            <person name="Kirkegaard R.H."/>
            <person name="Daims H."/>
        </authorList>
    </citation>
    <scope>NUCLEOTIDE SEQUENCE [LARGE SCALE GENOMIC DNA]</scope>
</reference>
<dbReference type="PANTHER" id="PTHR32063">
    <property type="match status" value="1"/>
</dbReference>
<dbReference type="EMBL" id="CP048620">
    <property type="protein sequence ID" value="QPJ65804.1"/>
    <property type="molecule type" value="Genomic_DNA"/>
</dbReference>
<dbReference type="SUPFAM" id="SSF82693">
    <property type="entry name" value="Multidrug efflux transporter AcrB pore domain, PN1, PN2, PC1 and PC2 subdomains"/>
    <property type="match status" value="3"/>
</dbReference>
<evidence type="ECO:0000256" key="1">
    <source>
        <dbReference type="SAM" id="Phobius"/>
    </source>
</evidence>
<evidence type="ECO:0000313" key="2">
    <source>
        <dbReference type="EMBL" id="QPJ65804.1"/>
    </source>
</evidence>
<feature type="transmembrane region" description="Helical" evidence="1">
    <location>
        <begin position="950"/>
        <end position="971"/>
    </location>
</feature>
<dbReference type="Gene3D" id="3.30.70.1440">
    <property type="entry name" value="Multidrug efflux transporter AcrB pore domain"/>
    <property type="match status" value="1"/>
</dbReference>
<feature type="transmembrane region" description="Helical" evidence="1">
    <location>
        <begin position="983"/>
        <end position="1009"/>
    </location>
</feature>
<dbReference type="Gene3D" id="3.30.70.1320">
    <property type="entry name" value="Multidrug efflux transporter AcrB pore domain like"/>
    <property type="match status" value="1"/>
</dbReference>
<evidence type="ECO:0000313" key="3">
    <source>
        <dbReference type="Proteomes" id="UP000594464"/>
    </source>
</evidence>
<feature type="transmembrane region" description="Helical" evidence="1">
    <location>
        <begin position="359"/>
        <end position="379"/>
    </location>
</feature>
<protein>
    <submittedName>
        <fullName evidence="2">Efflux RND transporter permease subunit</fullName>
    </submittedName>
</protein>
<feature type="transmembrane region" description="Helical" evidence="1">
    <location>
        <begin position="430"/>
        <end position="450"/>
    </location>
</feature>
<gene>
    <name evidence="2" type="ORF">G3M78_10545</name>
</gene>
<dbReference type="PRINTS" id="PR00702">
    <property type="entry name" value="ACRIFLAVINRP"/>
</dbReference>
<proteinExistence type="predicted"/>
<dbReference type="SUPFAM" id="SSF82866">
    <property type="entry name" value="Multidrug efflux transporter AcrB transmembrane domain"/>
    <property type="match status" value="2"/>
</dbReference>
<dbReference type="Gene3D" id="3.30.2090.10">
    <property type="entry name" value="Multidrug efflux transporter AcrB TolC docking domain, DN and DC subdomains"/>
    <property type="match status" value="2"/>
</dbReference>
<feature type="transmembrane region" description="Helical" evidence="1">
    <location>
        <begin position="910"/>
        <end position="930"/>
    </location>
</feature>
<keyword evidence="1" id="KW-1133">Transmembrane helix</keyword>
<feature type="transmembrane region" description="Helical" evidence="1">
    <location>
        <begin position="17"/>
        <end position="37"/>
    </location>
</feature>
<dbReference type="AlphaFoldDB" id="A0A7T0C3E9"/>
<dbReference type="GO" id="GO:0005886">
    <property type="term" value="C:plasma membrane"/>
    <property type="evidence" value="ECO:0007669"/>
    <property type="project" value="TreeGrafter"/>
</dbReference>
<dbReference type="PANTHER" id="PTHR32063:SF28">
    <property type="entry name" value="BLR2861 PROTEIN"/>
    <property type="match status" value="1"/>
</dbReference>
<feature type="transmembrane region" description="Helical" evidence="1">
    <location>
        <begin position="462"/>
        <end position="484"/>
    </location>
</feature>
<dbReference type="SUPFAM" id="SSF82714">
    <property type="entry name" value="Multidrug efflux transporter AcrB TolC docking domain, DN and DC subdomains"/>
    <property type="match status" value="2"/>
</dbReference>
<dbReference type="GO" id="GO:0042910">
    <property type="term" value="F:xenobiotic transmembrane transporter activity"/>
    <property type="evidence" value="ECO:0007669"/>
    <property type="project" value="TreeGrafter"/>
</dbReference>
<organism evidence="2 3">
    <name type="scientific">Candidatus Nitrohelix vancouverensis</name>
    <dbReference type="NCBI Taxonomy" id="2705534"/>
    <lineage>
        <taxon>Bacteria</taxon>
        <taxon>Pseudomonadati</taxon>
        <taxon>Nitrospinota/Tectimicrobiota group</taxon>
        <taxon>Nitrospinota</taxon>
        <taxon>Nitrospinia</taxon>
        <taxon>Nitrospinales</taxon>
        <taxon>Nitrospinaceae</taxon>
        <taxon>Candidatus Nitrohelix</taxon>
    </lineage>
</organism>
<keyword evidence="1" id="KW-0472">Membrane</keyword>
<dbReference type="Proteomes" id="UP000594464">
    <property type="component" value="Chromosome"/>
</dbReference>
<dbReference type="Pfam" id="PF00873">
    <property type="entry name" value="ACR_tran"/>
    <property type="match status" value="1"/>
</dbReference>
<feature type="transmembrane region" description="Helical" evidence="1">
    <location>
        <begin position="385"/>
        <end position="409"/>
    </location>
</feature>
<accession>A0A7T0C3E9</accession>
<feature type="transmembrane region" description="Helical" evidence="1">
    <location>
        <begin position="854"/>
        <end position="873"/>
    </location>
</feature>
<dbReference type="Gene3D" id="3.30.70.1430">
    <property type="entry name" value="Multidrug efflux transporter AcrB pore domain"/>
    <property type="match status" value="2"/>
</dbReference>
<dbReference type="InterPro" id="IPR027463">
    <property type="entry name" value="AcrB_DN_DC_subdom"/>
</dbReference>
<dbReference type="Gene3D" id="1.20.1640.10">
    <property type="entry name" value="Multidrug efflux transporter AcrB transmembrane domain"/>
    <property type="match status" value="2"/>
</dbReference>